<gene>
    <name evidence="1" type="ORF">EI293_00005</name>
</gene>
<reference evidence="1 2" key="1">
    <citation type="submission" date="2018-12" db="EMBL/GenBank/DDBJ databases">
        <authorList>
            <person name="Feng G."/>
            <person name="Zhu H."/>
        </authorList>
    </citation>
    <scope>NUCLEOTIDE SEQUENCE [LARGE SCALE GENOMIC DNA]</scope>
    <source>
        <strain evidence="1 2">LMG 26000</strain>
    </source>
</reference>
<protein>
    <submittedName>
        <fullName evidence="1">Uncharacterized protein</fullName>
    </submittedName>
</protein>
<dbReference type="RefSeq" id="WP_125434504.1">
    <property type="nucleotide sequence ID" value="NZ_RWIU01000001.1"/>
</dbReference>
<dbReference type="AlphaFoldDB" id="A0A3R9MPW4"/>
<dbReference type="Proteomes" id="UP000270291">
    <property type="component" value="Unassembled WGS sequence"/>
</dbReference>
<proteinExistence type="predicted"/>
<sequence>MKVLACLPATWLAPLLSSETRVEKKVATGVAKVSEKLLPLHPASEEGAFHELKPKNFFRSDSWKKAGKVATFAPRFRTRNGRYEVKTKKIAKTFFFPLLGKSNKLFTFAPCFHRKLAD</sequence>
<dbReference type="OrthoDB" id="9987573at2"/>
<name>A0A3R9MPW4_9BACT</name>
<evidence type="ECO:0000313" key="2">
    <source>
        <dbReference type="Proteomes" id="UP000270291"/>
    </source>
</evidence>
<dbReference type="EMBL" id="RWIU01000001">
    <property type="protein sequence ID" value="RSK45596.1"/>
    <property type="molecule type" value="Genomic_DNA"/>
</dbReference>
<organism evidence="1 2">
    <name type="scientific">Hymenobacter perfusus</name>
    <dbReference type="NCBI Taxonomy" id="1236770"/>
    <lineage>
        <taxon>Bacteria</taxon>
        <taxon>Pseudomonadati</taxon>
        <taxon>Bacteroidota</taxon>
        <taxon>Cytophagia</taxon>
        <taxon>Cytophagales</taxon>
        <taxon>Hymenobacteraceae</taxon>
        <taxon>Hymenobacter</taxon>
    </lineage>
</organism>
<evidence type="ECO:0000313" key="1">
    <source>
        <dbReference type="EMBL" id="RSK45596.1"/>
    </source>
</evidence>
<comment type="caution">
    <text evidence="1">The sequence shown here is derived from an EMBL/GenBank/DDBJ whole genome shotgun (WGS) entry which is preliminary data.</text>
</comment>
<accession>A0A3R9MPW4</accession>
<keyword evidence="2" id="KW-1185">Reference proteome</keyword>